<dbReference type="EMBL" id="BMJN01000036">
    <property type="protein sequence ID" value="GGE35856.1"/>
    <property type="molecule type" value="Genomic_DNA"/>
</dbReference>
<gene>
    <name evidence="1" type="ORF">GCM10011510_16530</name>
</gene>
<organism evidence="1 2">
    <name type="scientific">Streptococcus himalayensis</name>
    <dbReference type="NCBI Taxonomy" id="1888195"/>
    <lineage>
        <taxon>Bacteria</taxon>
        <taxon>Bacillati</taxon>
        <taxon>Bacillota</taxon>
        <taxon>Bacilli</taxon>
        <taxon>Lactobacillales</taxon>
        <taxon>Streptococcaceae</taxon>
        <taxon>Streptococcus</taxon>
    </lineage>
</organism>
<reference evidence="1" key="1">
    <citation type="journal article" date="2014" name="Int. J. Syst. Evol. Microbiol.">
        <title>Complete genome sequence of Corynebacterium casei LMG S-19264T (=DSM 44701T), isolated from a smear-ripened cheese.</title>
        <authorList>
            <consortium name="US DOE Joint Genome Institute (JGI-PGF)"/>
            <person name="Walter F."/>
            <person name="Albersmeier A."/>
            <person name="Kalinowski J."/>
            <person name="Ruckert C."/>
        </authorList>
    </citation>
    <scope>NUCLEOTIDE SEQUENCE</scope>
    <source>
        <strain evidence="1">CGMCC 1.15533</strain>
    </source>
</reference>
<comment type="caution">
    <text evidence="1">The sequence shown here is derived from an EMBL/GenBank/DDBJ whole genome shotgun (WGS) entry which is preliminary data.</text>
</comment>
<accession>A0A917A9M6</accession>
<proteinExistence type="predicted"/>
<dbReference type="AlphaFoldDB" id="A0A917A9M6"/>
<sequence length="50" mass="6024">MHNVVRSLKDDKFMTISQKQSLMILTFQYPRKLNFRNDHTLVLFKNPVMV</sequence>
<evidence type="ECO:0000313" key="2">
    <source>
        <dbReference type="Proteomes" id="UP000660801"/>
    </source>
</evidence>
<evidence type="ECO:0000313" key="1">
    <source>
        <dbReference type="EMBL" id="GGE35856.1"/>
    </source>
</evidence>
<protein>
    <submittedName>
        <fullName evidence="1">Uncharacterized protein</fullName>
    </submittedName>
</protein>
<name>A0A917A9M6_9STRE</name>
<dbReference type="Proteomes" id="UP000660801">
    <property type="component" value="Unassembled WGS sequence"/>
</dbReference>
<keyword evidence="2" id="KW-1185">Reference proteome</keyword>
<reference evidence="1" key="2">
    <citation type="submission" date="2020-09" db="EMBL/GenBank/DDBJ databases">
        <authorList>
            <person name="Sun Q."/>
            <person name="Zhou Y."/>
        </authorList>
    </citation>
    <scope>NUCLEOTIDE SEQUENCE</scope>
    <source>
        <strain evidence="1">CGMCC 1.15533</strain>
    </source>
</reference>